<feature type="compositionally biased region" description="Basic and acidic residues" evidence="1">
    <location>
        <begin position="119"/>
        <end position="147"/>
    </location>
</feature>
<name>A0AAV0UI54_HYABA</name>
<accession>A0AAV0UI54</accession>
<dbReference type="Proteomes" id="UP001162031">
    <property type="component" value="Unassembled WGS sequence"/>
</dbReference>
<evidence type="ECO:0000313" key="3">
    <source>
        <dbReference type="Proteomes" id="UP001162031"/>
    </source>
</evidence>
<dbReference type="EMBL" id="CANTFL010001296">
    <property type="protein sequence ID" value="CAI5736122.1"/>
    <property type="molecule type" value="Genomic_DNA"/>
</dbReference>
<feature type="compositionally biased region" description="Polar residues" evidence="1">
    <location>
        <begin position="63"/>
        <end position="80"/>
    </location>
</feature>
<gene>
    <name evidence="2" type="ORF">HBR001_LOCUS6724</name>
</gene>
<organism evidence="2 3">
    <name type="scientific">Hyaloperonospora brassicae</name>
    <name type="common">Brassica downy mildew</name>
    <name type="synonym">Peronospora brassicae</name>
    <dbReference type="NCBI Taxonomy" id="162125"/>
    <lineage>
        <taxon>Eukaryota</taxon>
        <taxon>Sar</taxon>
        <taxon>Stramenopiles</taxon>
        <taxon>Oomycota</taxon>
        <taxon>Peronosporomycetes</taxon>
        <taxon>Peronosporales</taxon>
        <taxon>Peronosporaceae</taxon>
        <taxon>Hyaloperonospora</taxon>
    </lineage>
</organism>
<evidence type="ECO:0000313" key="2">
    <source>
        <dbReference type="EMBL" id="CAI5736122.1"/>
    </source>
</evidence>
<keyword evidence="3" id="KW-1185">Reference proteome</keyword>
<dbReference type="AlphaFoldDB" id="A0AAV0UI54"/>
<feature type="compositionally biased region" description="Low complexity" evidence="1">
    <location>
        <begin position="14"/>
        <end position="44"/>
    </location>
</feature>
<proteinExistence type="predicted"/>
<protein>
    <submittedName>
        <fullName evidence="2">Uncharacterized protein</fullName>
    </submittedName>
</protein>
<evidence type="ECO:0000256" key="1">
    <source>
        <dbReference type="SAM" id="MobiDB-lite"/>
    </source>
</evidence>
<comment type="caution">
    <text evidence="2">The sequence shown here is derived from an EMBL/GenBank/DDBJ whole genome shotgun (WGS) entry which is preliminary data.</text>
</comment>
<sequence>MSMRGDSRPAHPGAVPASAADDSSSAARSSPVATGAAGARGTAPRAHDDPDIEVIYSGESDVSDSGNTAEASRSPATPQCSPRPLPNERTRELQHSMFGSDDESDDEYVCSSPQSARAPSHERPDDGASHRHTDKRGTDKGTTVKRDELKPWRFPERLMNGFSHETRQHHRIPLFDATELHGLNPSASNFRAEEEFYLDVFLRHRWHNGNQKRDKNSLLAAWNAFVQNVKNFGREGWLKKLEAVRLKFEK</sequence>
<feature type="region of interest" description="Disordered" evidence="1">
    <location>
        <begin position="1"/>
        <end position="147"/>
    </location>
</feature>
<reference evidence="2" key="1">
    <citation type="submission" date="2022-12" db="EMBL/GenBank/DDBJ databases">
        <authorList>
            <person name="Webb A."/>
        </authorList>
    </citation>
    <scope>NUCLEOTIDE SEQUENCE</scope>
    <source>
        <strain evidence="2">Hp1</strain>
    </source>
</reference>